<dbReference type="CDD" id="cd00086">
    <property type="entry name" value="homeodomain"/>
    <property type="match status" value="1"/>
</dbReference>
<sequence>MTIGLSEVKVEPLRVWFSNRRAKWRREEKLRSQKRLINQVGSNGSQSGMASTICSPSATKIYNSEYDNPYAAAAAAAQPTSDCYSSISNSVGLMSGQPPRDNYQYLLSDSLHSLSMPYSFHHRLPCSSPSSVQPMDLNTHSAASAAAAAAAASAYSQSISMTDLSQMTPSSAAAAAAAGLPPPPRHLPIITSSITPNPGSASQEIESAGPGAGGGHYITRLE</sequence>
<organism evidence="3 4">
    <name type="scientific">Aedes aegypti</name>
    <name type="common">Yellowfever mosquito</name>
    <name type="synonym">Culex aegypti</name>
    <dbReference type="NCBI Taxonomy" id="7159"/>
    <lineage>
        <taxon>Eukaryota</taxon>
        <taxon>Metazoa</taxon>
        <taxon>Ecdysozoa</taxon>
        <taxon>Arthropoda</taxon>
        <taxon>Hexapoda</taxon>
        <taxon>Insecta</taxon>
        <taxon>Pterygota</taxon>
        <taxon>Neoptera</taxon>
        <taxon>Endopterygota</taxon>
        <taxon>Diptera</taxon>
        <taxon>Nematocera</taxon>
        <taxon>Culicoidea</taxon>
        <taxon>Culicidae</taxon>
        <taxon>Culicinae</taxon>
        <taxon>Aedini</taxon>
        <taxon>Aedes</taxon>
        <taxon>Stegomyia</taxon>
    </lineage>
</organism>
<evidence type="ECO:0000313" key="4">
    <source>
        <dbReference type="Proteomes" id="UP000008820"/>
    </source>
</evidence>
<dbReference type="AlphaFoldDB" id="A0A6I8TQB2"/>
<dbReference type="InterPro" id="IPR001356">
    <property type="entry name" value="HD"/>
</dbReference>
<keyword evidence="4" id="KW-1185">Reference proteome</keyword>
<name>A0A6I8TQB2_AEDAE</name>
<dbReference type="Gene3D" id="1.10.10.60">
    <property type="entry name" value="Homeodomain-like"/>
    <property type="match status" value="1"/>
</dbReference>
<feature type="region of interest" description="Disordered" evidence="2">
    <location>
        <begin position="195"/>
        <end position="222"/>
    </location>
</feature>
<dbReference type="EnsemblMetazoa" id="AAEL023135-RA">
    <property type="protein sequence ID" value="AAEL023135-PA"/>
    <property type="gene ID" value="AAEL023135"/>
</dbReference>
<reference evidence="3" key="2">
    <citation type="submission" date="2020-05" db="UniProtKB">
        <authorList>
            <consortium name="EnsemblMetazoa"/>
        </authorList>
    </citation>
    <scope>IDENTIFICATION</scope>
    <source>
        <strain evidence="3">LVP_AGWG</strain>
    </source>
</reference>
<evidence type="ECO:0000313" key="3">
    <source>
        <dbReference type="EnsemblMetazoa" id="AAEL023135-PA"/>
    </source>
</evidence>
<proteinExistence type="predicted"/>
<feature type="compositionally biased region" description="Polar residues" evidence="2">
    <location>
        <begin position="195"/>
        <end position="205"/>
    </location>
</feature>
<evidence type="ECO:0000256" key="2">
    <source>
        <dbReference type="SAM" id="MobiDB-lite"/>
    </source>
</evidence>
<accession>A0A6I8TQB2</accession>
<comment type="subcellular location">
    <subcellularLocation>
        <location evidence="1">Nucleus</location>
    </subcellularLocation>
</comment>
<dbReference type="GO" id="GO:0005634">
    <property type="term" value="C:nucleus"/>
    <property type="evidence" value="ECO:0007669"/>
    <property type="project" value="UniProtKB-SubCell"/>
</dbReference>
<feature type="DNA-binding region" description="Homeobox" evidence="1">
    <location>
        <begin position="3"/>
        <end position="28"/>
    </location>
</feature>
<dbReference type="InParanoid" id="A0A6I8TQB2"/>
<keyword evidence="1" id="KW-0539">Nucleus</keyword>
<keyword evidence="1" id="KW-0371">Homeobox</keyword>
<keyword evidence="1" id="KW-0238">DNA-binding</keyword>
<dbReference type="OrthoDB" id="6159439at2759"/>
<gene>
    <name evidence="3" type="primary">110674278</name>
</gene>
<reference evidence="3 4" key="1">
    <citation type="submission" date="2017-06" db="EMBL/GenBank/DDBJ databases">
        <title>Aedes aegypti genome working group (AGWG) sequencing and assembly.</title>
        <authorList>
            <consortium name="Aedes aegypti Genome Working Group (AGWG)"/>
            <person name="Matthews B.J."/>
        </authorList>
    </citation>
    <scope>NUCLEOTIDE SEQUENCE [LARGE SCALE GENOMIC DNA]</scope>
    <source>
        <strain evidence="3 4">LVP_AGWG</strain>
    </source>
</reference>
<dbReference type="GO" id="GO:0003677">
    <property type="term" value="F:DNA binding"/>
    <property type="evidence" value="ECO:0007669"/>
    <property type="project" value="UniProtKB-UniRule"/>
</dbReference>
<protein>
    <submittedName>
        <fullName evidence="3">Uncharacterized protein</fullName>
    </submittedName>
</protein>
<dbReference type="Proteomes" id="UP000008820">
    <property type="component" value="Chromosome 1"/>
</dbReference>
<dbReference type="PROSITE" id="PS50071">
    <property type="entry name" value="HOMEOBOX_2"/>
    <property type="match status" value="1"/>
</dbReference>
<evidence type="ECO:0000256" key="1">
    <source>
        <dbReference type="PROSITE-ProRule" id="PRU00108"/>
    </source>
</evidence>